<feature type="region of interest" description="Disordered" evidence="1">
    <location>
        <begin position="195"/>
        <end position="420"/>
    </location>
</feature>
<name>A0A0F7SFN5_PHARH</name>
<feature type="compositionally biased region" description="Polar residues" evidence="1">
    <location>
        <begin position="306"/>
        <end position="324"/>
    </location>
</feature>
<feature type="compositionally biased region" description="Low complexity" evidence="1">
    <location>
        <begin position="72"/>
        <end position="93"/>
    </location>
</feature>
<feature type="compositionally biased region" description="Low complexity" evidence="1">
    <location>
        <begin position="195"/>
        <end position="258"/>
    </location>
</feature>
<sequence length="515" mass="55002">MNDPDQTHSPSATASSTDDMPFLSRPALAATLSSSSGVSTSSTGSSPMRSGGILLHHPSPSLSSNPVDPTHPHSSSSTLPPPSSSSSSSSSTSWAQTRPPPRKPAVSFAPLPPPPRERRNSITIGVAARGHMLATQQGGGGSRPKKGQQSVVYIQMSDEDWEAYRARYASQEDGSVSVPDIGTFAVQSSKKLFSKLRSLSTHSQTSSSSTPSNTSSGRRSLFSSTKASAGSSSDQDPSRSTASSSSRPSSSASSAVGAPLDPGSSRLPGQALPPSGEPTQSYSQTPRRGRSPPPPPRPRSPCPSALPQTELSSSYSVPSISTQSDRSDCLSDLNDGFDEYSDEDALDDEDEEDEGEGDEVDRDEEKREEDEGDGERRFSLGEINEALYSIARSQQQQQNQRHQYRWESGTFSDAESDANARLDERGSRRNSAFLAQQHWWLDDQKYAPNGMIVGSAGTADDIRSGEITPRRRTSFGDNSRVGAVLDKELSTEGRTPSRAFVLGFDKLDADRAPAN</sequence>
<feature type="compositionally biased region" description="Pro residues" evidence="1">
    <location>
        <begin position="291"/>
        <end position="301"/>
    </location>
</feature>
<organism evidence="2">
    <name type="scientific">Phaffia rhodozyma</name>
    <name type="common">Yeast</name>
    <name type="synonym">Xanthophyllomyces dendrorhous</name>
    <dbReference type="NCBI Taxonomy" id="264483"/>
    <lineage>
        <taxon>Eukaryota</taxon>
        <taxon>Fungi</taxon>
        <taxon>Dikarya</taxon>
        <taxon>Basidiomycota</taxon>
        <taxon>Agaricomycotina</taxon>
        <taxon>Tremellomycetes</taxon>
        <taxon>Cystofilobasidiales</taxon>
        <taxon>Mrakiaceae</taxon>
        <taxon>Phaffia</taxon>
    </lineage>
</organism>
<accession>A0A0F7SFN5</accession>
<evidence type="ECO:0000313" key="2">
    <source>
        <dbReference type="EMBL" id="CDZ96408.1"/>
    </source>
</evidence>
<feature type="compositionally biased region" description="Low complexity" evidence="1">
    <location>
        <begin position="23"/>
        <end position="64"/>
    </location>
</feature>
<protein>
    <submittedName>
        <fullName evidence="2">Uncharacterized protein</fullName>
    </submittedName>
</protein>
<dbReference type="AlphaFoldDB" id="A0A0F7SFN5"/>
<evidence type="ECO:0000256" key="1">
    <source>
        <dbReference type="SAM" id="MobiDB-lite"/>
    </source>
</evidence>
<dbReference type="EMBL" id="LN483144">
    <property type="protein sequence ID" value="CDZ96408.1"/>
    <property type="molecule type" value="Genomic_DNA"/>
</dbReference>
<feature type="region of interest" description="Disordered" evidence="1">
    <location>
        <begin position="1"/>
        <end position="154"/>
    </location>
</feature>
<reference evidence="2" key="1">
    <citation type="submission" date="2014-08" db="EMBL/GenBank/DDBJ databases">
        <authorList>
            <person name="Sharma Rahul"/>
            <person name="Thines Marco"/>
        </authorList>
    </citation>
    <scope>NUCLEOTIDE SEQUENCE</scope>
</reference>
<feature type="compositionally biased region" description="Acidic residues" evidence="1">
    <location>
        <begin position="335"/>
        <end position="373"/>
    </location>
</feature>
<feature type="compositionally biased region" description="Polar residues" evidence="1">
    <location>
        <begin position="7"/>
        <end position="18"/>
    </location>
</feature>
<proteinExistence type="predicted"/>
<feature type="region of interest" description="Disordered" evidence="1">
    <location>
        <begin position="456"/>
        <end position="479"/>
    </location>
</feature>